<dbReference type="SUPFAM" id="SSF51445">
    <property type="entry name" value="(Trans)glycosidases"/>
    <property type="match status" value="1"/>
</dbReference>
<dbReference type="Proteomes" id="UP001247805">
    <property type="component" value="Unassembled WGS sequence"/>
</dbReference>
<dbReference type="PANTHER" id="PTHR36447:SF2">
    <property type="entry name" value="BETA-GALACTOSIDASE YESZ"/>
    <property type="match status" value="1"/>
</dbReference>
<protein>
    <submittedName>
        <fullName evidence="6">Beta-galactosidase</fullName>
        <ecNumber evidence="6">3.2.1.23</ecNumber>
    </submittedName>
</protein>
<evidence type="ECO:0000256" key="2">
    <source>
        <dbReference type="ARBA" id="ARBA00022801"/>
    </source>
</evidence>
<evidence type="ECO:0000313" key="6">
    <source>
        <dbReference type="EMBL" id="MDU0355221.1"/>
    </source>
</evidence>
<dbReference type="InterPro" id="IPR013529">
    <property type="entry name" value="Glyco_hydro_42_N"/>
</dbReference>
<keyword evidence="3" id="KW-0862">Zinc</keyword>
<keyword evidence="2 6" id="KW-0378">Hydrolase</keyword>
<dbReference type="InterPro" id="IPR003476">
    <property type="entry name" value="Glyco_hydro_42"/>
</dbReference>
<dbReference type="Gene3D" id="3.20.20.80">
    <property type="entry name" value="Glycosidases"/>
    <property type="match status" value="1"/>
</dbReference>
<dbReference type="PANTHER" id="PTHR36447">
    <property type="entry name" value="BETA-GALACTOSIDASE GANA"/>
    <property type="match status" value="1"/>
</dbReference>
<keyword evidence="4 6" id="KW-0326">Glycosidase</keyword>
<organism evidence="6 7">
    <name type="scientific">Paraglaciecola aquimarina</name>
    <dbReference type="NCBI Taxonomy" id="1235557"/>
    <lineage>
        <taxon>Bacteria</taxon>
        <taxon>Pseudomonadati</taxon>
        <taxon>Pseudomonadota</taxon>
        <taxon>Gammaproteobacteria</taxon>
        <taxon>Alteromonadales</taxon>
        <taxon>Alteromonadaceae</taxon>
        <taxon>Paraglaciecola</taxon>
    </lineage>
</organism>
<evidence type="ECO:0000259" key="5">
    <source>
        <dbReference type="Pfam" id="PF02449"/>
    </source>
</evidence>
<dbReference type="EMBL" id="JAWDIO010000002">
    <property type="protein sequence ID" value="MDU0355221.1"/>
    <property type="molecule type" value="Genomic_DNA"/>
</dbReference>
<dbReference type="GO" id="GO:0004565">
    <property type="term" value="F:beta-galactosidase activity"/>
    <property type="evidence" value="ECO:0007669"/>
    <property type="project" value="UniProtKB-EC"/>
</dbReference>
<proteinExistence type="predicted"/>
<evidence type="ECO:0000313" key="7">
    <source>
        <dbReference type="Proteomes" id="UP001247805"/>
    </source>
</evidence>
<evidence type="ECO:0000256" key="4">
    <source>
        <dbReference type="ARBA" id="ARBA00023295"/>
    </source>
</evidence>
<keyword evidence="7" id="KW-1185">Reference proteome</keyword>
<feature type="domain" description="Glycoside hydrolase family 42 N-terminal" evidence="5">
    <location>
        <begin position="5"/>
        <end position="76"/>
    </location>
</feature>
<reference evidence="6 7" key="1">
    <citation type="submission" date="2023-10" db="EMBL/GenBank/DDBJ databases">
        <title>Glaciecola aquimarina strain GGW-M5 nov., isolated from a coastal seawater.</title>
        <authorList>
            <person name="Bayburt H."/>
            <person name="Kim J.M."/>
            <person name="Choi B.J."/>
            <person name="Jeon C.O."/>
        </authorList>
    </citation>
    <scope>NUCLEOTIDE SEQUENCE [LARGE SCALE GENOMIC DNA]</scope>
    <source>
        <strain evidence="6 7">KCTC 32108</strain>
    </source>
</reference>
<evidence type="ECO:0000256" key="3">
    <source>
        <dbReference type="ARBA" id="ARBA00022833"/>
    </source>
</evidence>
<dbReference type="EC" id="3.2.1.23" evidence="6"/>
<dbReference type="InterPro" id="IPR017853">
    <property type="entry name" value="GH"/>
</dbReference>
<accession>A0ABU3SZ03</accession>
<keyword evidence="1" id="KW-0479">Metal-binding</keyword>
<name>A0ABU3SZ03_9ALTE</name>
<dbReference type="Pfam" id="PF02449">
    <property type="entry name" value="Glyco_hydro_42"/>
    <property type="match status" value="1"/>
</dbReference>
<comment type="caution">
    <text evidence="6">The sequence shown here is derived from an EMBL/GenBank/DDBJ whole genome shotgun (WGS) entry which is preliminary data.</text>
</comment>
<gene>
    <name evidence="6" type="ORF">RS130_16115</name>
</gene>
<sequence length="79" mass="9064">MLGICYYPEHWPEHMWQQDAQEMKALGLRFVRIGEFAWSRLEATEGNYSFEWLDRAIDTLAAAGLEVIMCTPTATPQNG</sequence>
<evidence type="ECO:0000256" key="1">
    <source>
        <dbReference type="ARBA" id="ARBA00022723"/>
    </source>
</evidence>